<organism evidence="2 3">
    <name type="scientific">Dyella koreensis</name>
    <dbReference type="NCBI Taxonomy" id="311235"/>
    <lineage>
        <taxon>Bacteria</taxon>
        <taxon>Pseudomonadati</taxon>
        <taxon>Pseudomonadota</taxon>
        <taxon>Gammaproteobacteria</taxon>
        <taxon>Lysobacterales</taxon>
        <taxon>Rhodanobacteraceae</taxon>
        <taxon>Dyella</taxon>
    </lineage>
</organism>
<dbReference type="RefSeq" id="WP_379983182.1">
    <property type="nucleotide sequence ID" value="NZ_JADIKD010000012.1"/>
</dbReference>
<comment type="caution">
    <text evidence="2">The sequence shown here is derived from an EMBL/GenBank/DDBJ whole genome shotgun (WGS) entry which is preliminary data.</text>
</comment>
<proteinExistence type="predicted"/>
<dbReference type="EMBL" id="JADIKD010000012">
    <property type="protein sequence ID" value="MFK2919195.1"/>
    <property type="molecule type" value="Genomic_DNA"/>
</dbReference>
<keyword evidence="3" id="KW-1185">Reference proteome</keyword>
<gene>
    <name evidence="2" type="ORF">ISS97_18135</name>
</gene>
<dbReference type="Pfam" id="PF00211">
    <property type="entry name" value="Guanylate_cyc"/>
    <property type="match status" value="1"/>
</dbReference>
<dbReference type="PROSITE" id="PS50125">
    <property type="entry name" value="GUANYLATE_CYCLASE_2"/>
    <property type="match status" value="1"/>
</dbReference>
<dbReference type="Proteomes" id="UP001620408">
    <property type="component" value="Unassembled WGS sequence"/>
</dbReference>
<dbReference type="SUPFAM" id="SSF55073">
    <property type="entry name" value="Nucleotide cyclase"/>
    <property type="match status" value="1"/>
</dbReference>
<evidence type="ECO:0000313" key="3">
    <source>
        <dbReference type="Proteomes" id="UP001620408"/>
    </source>
</evidence>
<reference evidence="2 3" key="1">
    <citation type="submission" date="2020-10" db="EMBL/GenBank/DDBJ databases">
        <title>Phylogeny of dyella-like bacteria.</title>
        <authorList>
            <person name="Fu J."/>
        </authorList>
    </citation>
    <scope>NUCLEOTIDE SEQUENCE [LARGE SCALE GENOMIC DNA]</scope>
    <source>
        <strain evidence="2 3">BB4</strain>
    </source>
</reference>
<accession>A0ABW8K8I6</accession>
<evidence type="ECO:0000313" key="2">
    <source>
        <dbReference type="EMBL" id="MFK2919195.1"/>
    </source>
</evidence>
<evidence type="ECO:0000259" key="1">
    <source>
        <dbReference type="PROSITE" id="PS50125"/>
    </source>
</evidence>
<dbReference type="InterPro" id="IPR029787">
    <property type="entry name" value="Nucleotide_cyclase"/>
</dbReference>
<dbReference type="InterPro" id="IPR001054">
    <property type="entry name" value="A/G_cyclase"/>
</dbReference>
<protein>
    <recommendedName>
        <fullName evidence="1">Guanylate cyclase domain-containing protein</fullName>
    </recommendedName>
</protein>
<feature type="domain" description="Guanylate cyclase" evidence="1">
    <location>
        <begin position="121"/>
        <end position="254"/>
    </location>
</feature>
<name>A0ABW8K8I6_9GAMM</name>
<dbReference type="Gene3D" id="3.30.70.1230">
    <property type="entry name" value="Nucleotide cyclase"/>
    <property type="match status" value="1"/>
</dbReference>
<sequence length="301" mass="33806">MHKKGRFDFVIERATGDDDDERIVRIVISPDPRRYSEVKQDGKTYFLDKYLKALVPLEEMHKEMAGLPIFRLSPTIQSSRDYANTRREHVTNELQGGNHTPPQERASPHQDLTASELRDLAFLSVDICGSTAYRKDDFQGFEKAYAILIQELGTLVGQFNGSILKLTGDGFIAYIDHPSFTSQCDATIDLGLSLLVLVRDTINPSLHTIGLSPIAIRVGADYGPATMRTITIPATNYQSVEVASDALNRAVKIEQSCDPNQFRIGRELYELVHVQWLERSTEVPFTGESVGIPDYRVYALR</sequence>